<dbReference type="AlphaFoldDB" id="U4LPQ0"/>
<dbReference type="EMBL" id="HF936139">
    <property type="protein sequence ID" value="CCX33562.1"/>
    <property type="molecule type" value="Genomic_DNA"/>
</dbReference>
<sequence length="576" mass="64857">MLSTLARRPLGRVAITRPVLQIIPTRHLNNLPASHTDEGTPKNLKSVAVLGGGITGLSAAWYLSKLAPDVPITLYESSNRLGGWLRTKRVKYDGGSVMFETGPRTLRANSVAAMVTLDMIRQLQLEDQLNIVHKEDPSAKNRFIYYANQLNKVPNSVTGTLLGLLTNPVLKGVLRGVLWEYTREQRPKEAIDESVGSFIARRLNDHVADNLVSSVFHGIYAGDIDKLSARAILPKQWRLEGKYGSITRGLLAKNKEQPFEDTALRFEMQQVEENTNLIKAMQNASVFTFKDGIETLSNALVEDLMNSPMVEIRLNDPVEQLVYNWKDSEYPLAIANHSYSHVISTLFGPITNSMLPKHAQTPELRDVEATNVVVVNLFYKTPNLVPKGFGYLLPKSVPEEANPHRVLGVIFDSLAEGESGTKLTVMMGGHWWSHIHPSKYPNEIELTLMARDTLRMHLGIHEIPVASYCAVNKDCIPQYYMGHEYKMMTVHKSLKRNFHGRVAVAGPTYAGVGVHDCIRSARATIQGWLDNNGEYTGLERQMRDDWVDISKFDMTKEENQPTEEEIKWMDEQRSRK</sequence>
<evidence type="ECO:0000256" key="5">
    <source>
        <dbReference type="ARBA" id="ARBA00022630"/>
    </source>
</evidence>
<evidence type="ECO:0000256" key="1">
    <source>
        <dbReference type="ARBA" id="ARBA00002600"/>
    </source>
</evidence>
<name>U4LPQ0_PYROM</name>
<evidence type="ECO:0000256" key="4">
    <source>
        <dbReference type="ARBA" id="ARBA00012867"/>
    </source>
</evidence>
<evidence type="ECO:0000256" key="7">
    <source>
        <dbReference type="ARBA" id="ARBA00023002"/>
    </source>
</evidence>
<evidence type="ECO:0000256" key="12">
    <source>
        <dbReference type="SAM" id="MobiDB-lite"/>
    </source>
</evidence>
<comment type="similarity">
    <text evidence="3 11">Belongs to the protoporphyrinogen/coproporphyrinogen oxidase family. Protoporphyrinogen oxidase subfamily.</text>
</comment>
<keyword evidence="7 11" id="KW-0560">Oxidoreductase</keyword>
<keyword evidence="9 11" id="KW-0627">Porphyrin biosynthesis</keyword>
<accession>U4LPQ0</accession>
<evidence type="ECO:0000313" key="14">
    <source>
        <dbReference type="EMBL" id="CCX33562.1"/>
    </source>
</evidence>
<dbReference type="SUPFAM" id="SSF51905">
    <property type="entry name" value="FAD/NAD(P)-binding domain"/>
    <property type="match status" value="1"/>
</dbReference>
<reference evidence="14 15" key="1">
    <citation type="journal article" date="2013" name="PLoS Genet.">
        <title>The genome and development-dependent transcriptomes of Pyronema confluens: a window into fungal evolution.</title>
        <authorList>
            <person name="Traeger S."/>
            <person name="Altegoer F."/>
            <person name="Freitag M."/>
            <person name="Gabaldon T."/>
            <person name="Kempken F."/>
            <person name="Kumar A."/>
            <person name="Marcet-Houben M."/>
            <person name="Poggeler S."/>
            <person name="Stajich J.E."/>
            <person name="Nowrousian M."/>
        </authorList>
    </citation>
    <scope>NUCLEOTIDE SEQUENCE [LARGE SCALE GENOMIC DNA]</scope>
    <source>
        <strain evidence="15">CBS 100304</strain>
        <tissue evidence="14">Vegetative mycelium</tissue>
    </source>
</reference>
<evidence type="ECO:0000256" key="2">
    <source>
        <dbReference type="ARBA" id="ARBA00005073"/>
    </source>
</evidence>
<evidence type="ECO:0000256" key="8">
    <source>
        <dbReference type="ARBA" id="ARBA00023133"/>
    </source>
</evidence>
<feature type="domain" description="Amine oxidase" evidence="13">
    <location>
        <begin position="54"/>
        <end position="523"/>
    </location>
</feature>
<dbReference type="PANTHER" id="PTHR42923">
    <property type="entry name" value="PROTOPORPHYRINOGEN OXIDASE"/>
    <property type="match status" value="1"/>
</dbReference>
<organism evidence="14 15">
    <name type="scientific">Pyronema omphalodes (strain CBS 100304)</name>
    <name type="common">Pyronema confluens</name>
    <dbReference type="NCBI Taxonomy" id="1076935"/>
    <lineage>
        <taxon>Eukaryota</taxon>
        <taxon>Fungi</taxon>
        <taxon>Dikarya</taxon>
        <taxon>Ascomycota</taxon>
        <taxon>Pezizomycotina</taxon>
        <taxon>Pezizomycetes</taxon>
        <taxon>Pezizales</taxon>
        <taxon>Pyronemataceae</taxon>
        <taxon>Pyronema</taxon>
    </lineage>
</organism>
<comment type="catalytic activity">
    <reaction evidence="10 11">
        <text>protoporphyrinogen IX + 3 O2 = protoporphyrin IX + 3 H2O2</text>
        <dbReference type="Rhea" id="RHEA:25576"/>
        <dbReference type="ChEBI" id="CHEBI:15379"/>
        <dbReference type="ChEBI" id="CHEBI:16240"/>
        <dbReference type="ChEBI" id="CHEBI:57306"/>
        <dbReference type="ChEBI" id="CHEBI:57307"/>
        <dbReference type="EC" id="1.3.3.4"/>
    </reaction>
</comment>
<dbReference type="SUPFAM" id="SSF54373">
    <property type="entry name" value="FAD-linked reductases, C-terminal domain"/>
    <property type="match status" value="1"/>
</dbReference>
<dbReference type="Proteomes" id="UP000018144">
    <property type="component" value="Unassembled WGS sequence"/>
</dbReference>
<protein>
    <recommendedName>
        <fullName evidence="4 11">Protoporphyrinogen oxidase</fullName>
        <ecNumber evidence="4 11">1.3.3.4</ecNumber>
    </recommendedName>
</protein>
<keyword evidence="5 11" id="KW-0285">Flavoprotein</keyword>
<gene>
    <name evidence="14" type="ORF">PCON_01433</name>
</gene>
<dbReference type="NCBIfam" id="TIGR00562">
    <property type="entry name" value="proto_IX_ox"/>
    <property type="match status" value="1"/>
</dbReference>
<keyword evidence="15" id="KW-1185">Reference proteome</keyword>
<evidence type="ECO:0000313" key="15">
    <source>
        <dbReference type="Proteomes" id="UP000018144"/>
    </source>
</evidence>
<comment type="function">
    <text evidence="1 11">Catalyzes the 6-electron oxidation of protoporphyrinogen-IX to form protoporphyrin-IX.</text>
</comment>
<feature type="region of interest" description="Disordered" evidence="12">
    <location>
        <begin position="556"/>
        <end position="576"/>
    </location>
</feature>
<dbReference type="InterPro" id="IPR002937">
    <property type="entry name" value="Amino_oxidase"/>
</dbReference>
<dbReference type="EC" id="1.3.3.4" evidence="4 11"/>
<dbReference type="Pfam" id="PF01593">
    <property type="entry name" value="Amino_oxidase"/>
    <property type="match status" value="1"/>
</dbReference>
<comment type="subcellular location">
    <subcellularLocation>
        <location evidence="11">Mitochondrion inner membrane</location>
    </subcellularLocation>
</comment>
<proteinExistence type="inferred from homology"/>
<dbReference type="UniPathway" id="UPA00251">
    <property type="reaction ID" value="UER00324"/>
</dbReference>
<comment type="cofactor">
    <cofactor evidence="11">
        <name>FAD</name>
        <dbReference type="ChEBI" id="CHEBI:57692"/>
    </cofactor>
    <text evidence="11">Binds 1 FAD per subunit.</text>
</comment>
<dbReference type="OrthoDB" id="438553at2759"/>
<dbReference type="InterPro" id="IPR036188">
    <property type="entry name" value="FAD/NAD-bd_sf"/>
</dbReference>
<dbReference type="STRING" id="1076935.U4LPQ0"/>
<dbReference type="OMA" id="EHNQAVQ"/>
<dbReference type="InterPro" id="IPR004572">
    <property type="entry name" value="Protoporphyrinogen_oxidase"/>
</dbReference>
<keyword evidence="6 11" id="KW-0274">FAD</keyword>
<evidence type="ECO:0000256" key="10">
    <source>
        <dbReference type="ARBA" id="ARBA00047554"/>
    </source>
</evidence>
<dbReference type="eggNOG" id="KOG1276">
    <property type="taxonomic scope" value="Eukaryota"/>
</dbReference>
<dbReference type="GO" id="GO:0006782">
    <property type="term" value="P:protoporphyrinogen IX biosynthetic process"/>
    <property type="evidence" value="ECO:0007669"/>
    <property type="project" value="UniProtKB-UniRule"/>
</dbReference>
<evidence type="ECO:0000256" key="9">
    <source>
        <dbReference type="ARBA" id="ARBA00023244"/>
    </source>
</evidence>
<dbReference type="InterPro" id="IPR050464">
    <property type="entry name" value="Zeta_carotene_desat/Oxidored"/>
</dbReference>
<evidence type="ECO:0000256" key="3">
    <source>
        <dbReference type="ARBA" id="ARBA00010551"/>
    </source>
</evidence>
<dbReference type="Gene3D" id="3.50.50.60">
    <property type="entry name" value="FAD/NAD(P)-binding domain"/>
    <property type="match status" value="1"/>
</dbReference>
<evidence type="ECO:0000256" key="6">
    <source>
        <dbReference type="ARBA" id="ARBA00022827"/>
    </source>
</evidence>
<evidence type="ECO:0000259" key="13">
    <source>
        <dbReference type="Pfam" id="PF01593"/>
    </source>
</evidence>
<comment type="pathway">
    <text evidence="2 11">Porphyrin-containing compound metabolism; protoporphyrin-IX biosynthesis; protoporphyrin-IX from protoporphyrinogen-IX: step 1/1.</text>
</comment>
<evidence type="ECO:0000256" key="11">
    <source>
        <dbReference type="RuleBase" id="RU367069"/>
    </source>
</evidence>
<dbReference type="GO" id="GO:0004729">
    <property type="term" value="F:oxygen-dependent protoporphyrinogen oxidase activity"/>
    <property type="evidence" value="ECO:0007669"/>
    <property type="project" value="UniProtKB-UniRule"/>
</dbReference>
<dbReference type="GO" id="GO:0005743">
    <property type="term" value="C:mitochondrial inner membrane"/>
    <property type="evidence" value="ECO:0007669"/>
    <property type="project" value="UniProtKB-SubCell"/>
</dbReference>
<dbReference type="PANTHER" id="PTHR42923:SF3">
    <property type="entry name" value="PROTOPORPHYRINOGEN OXIDASE"/>
    <property type="match status" value="1"/>
</dbReference>
<keyword evidence="8 11" id="KW-0350">Heme biosynthesis</keyword>